<dbReference type="AlphaFoldDB" id="A0A378ID00"/>
<organism evidence="2 3">
    <name type="scientific">Legionella birminghamensis</name>
    <dbReference type="NCBI Taxonomy" id="28083"/>
    <lineage>
        <taxon>Bacteria</taxon>
        <taxon>Pseudomonadati</taxon>
        <taxon>Pseudomonadota</taxon>
        <taxon>Gammaproteobacteria</taxon>
        <taxon>Legionellales</taxon>
        <taxon>Legionellaceae</taxon>
        <taxon>Legionella</taxon>
    </lineage>
</organism>
<protein>
    <recommendedName>
        <fullName evidence="4">Stress-induced bacterial acidophilic repeat motif</fullName>
    </recommendedName>
</protein>
<dbReference type="EMBL" id="UGNW01000001">
    <property type="protein sequence ID" value="STX33079.1"/>
    <property type="molecule type" value="Genomic_DNA"/>
</dbReference>
<name>A0A378ID00_9GAMM</name>
<dbReference type="RefSeq" id="WP_157062380.1">
    <property type="nucleotide sequence ID" value="NZ_CAAAHV010000016.1"/>
</dbReference>
<evidence type="ECO:0008006" key="4">
    <source>
        <dbReference type="Google" id="ProtNLM"/>
    </source>
</evidence>
<sequence>MATQNQGGGRGSNLTQADRKKGGEHSHGGQGKSSLKSGKGSKGGSSKSK</sequence>
<gene>
    <name evidence="2" type="ORF">NCTC12437_02898</name>
</gene>
<evidence type="ECO:0000313" key="2">
    <source>
        <dbReference type="EMBL" id="STX33079.1"/>
    </source>
</evidence>
<feature type="compositionally biased region" description="Gly residues" evidence="1">
    <location>
        <begin position="1"/>
        <end position="11"/>
    </location>
</feature>
<evidence type="ECO:0000256" key="1">
    <source>
        <dbReference type="SAM" id="MobiDB-lite"/>
    </source>
</evidence>
<reference evidence="2 3" key="1">
    <citation type="submission" date="2018-06" db="EMBL/GenBank/DDBJ databases">
        <authorList>
            <consortium name="Pathogen Informatics"/>
            <person name="Doyle S."/>
        </authorList>
    </citation>
    <scope>NUCLEOTIDE SEQUENCE [LARGE SCALE GENOMIC DNA]</scope>
    <source>
        <strain evidence="2 3">NCTC12437</strain>
    </source>
</reference>
<dbReference type="Proteomes" id="UP000255066">
    <property type="component" value="Unassembled WGS sequence"/>
</dbReference>
<feature type="compositionally biased region" description="Low complexity" evidence="1">
    <location>
        <begin position="32"/>
        <end position="49"/>
    </location>
</feature>
<feature type="region of interest" description="Disordered" evidence="1">
    <location>
        <begin position="1"/>
        <end position="49"/>
    </location>
</feature>
<proteinExistence type="predicted"/>
<accession>A0A378ID00</accession>
<feature type="compositionally biased region" description="Basic and acidic residues" evidence="1">
    <location>
        <begin position="17"/>
        <end position="27"/>
    </location>
</feature>
<evidence type="ECO:0000313" key="3">
    <source>
        <dbReference type="Proteomes" id="UP000255066"/>
    </source>
</evidence>